<dbReference type="PANTHER" id="PTHR13381:SF0">
    <property type="entry name" value="MEDIATOR OF RNA POLYMERASE II TRANSCRIPTION SUBUNIT 21"/>
    <property type="match status" value="1"/>
</dbReference>
<evidence type="ECO:0000256" key="8">
    <source>
        <dbReference type="RuleBase" id="RU366036"/>
    </source>
</evidence>
<feature type="coiled-coil region" evidence="9">
    <location>
        <begin position="100"/>
        <end position="134"/>
    </location>
</feature>
<dbReference type="InterPro" id="IPR037212">
    <property type="entry name" value="Med7/Med21-like"/>
</dbReference>
<evidence type="ECO:0000256" key="4">
    <source>
        <dbReference type="ARBA" id="ARBA00023015"/>
    </source>
</evidence>
<dbReference type="InterPro" id="IPR021384">
    <property type="entry name" value="Mediator_Med21"/>
</dbReference>
<sequence length="149" mass="16423">MDDSGLITAQATGVHIDRVTQLQDSIDQQCQMLFSSLHYLHKKAGMVQVAPSIPVTQHNEGADSADEFTSRTREIANDICRQAKKIDMLIESLPGVSVSESDQEREFGELRAENEEATRELEEANKRARVLLGDISAILQSIADNAGKK</sequence>
<dbReference type="Proteomes" id="UP001140172">
    <property type="component" value="Unassembled WGS sequence"/>
</dbReference>
<comment type="subunit">
    <text evidence="8">Component of the Mediator complex.</text>
</comment>
<evidence type="ECO:0000313" key="10">
    <source>
        <dbReference type="EMBL" id="KAJ2780862.1"/>
    </source>
</evidence>
<dbReference type="PANTHER" id="PTHR13381">
    <property type="entry name" value="RNA POLYMERASE II HOLOENZYME COMPONENT SRB7"/>
    <property type="match status" value="1"/>
</dbReference>
<keyword evidence="6 8" id="KW-0804">Transcription</keyword>
<dbReference type="Pfam" id="PF11221">
    <property type="entry name" value="Med21"/>
    <property type="match status" value="1"/>
</dbReference>
<evidence type="ECO:0000313" key="11">
    <source>
        <dbReference type="Proteomes" id="UP001140172"/>
    </source>
</evidence>
<name>A0A9W8HG43_9FUNG</name>
<keyword evidence="7 8" id="KW-0539">Nucleus</keyword>
<keyword evidence="9" id="KW-0175">Coiled coil</keyword>
<dbReference type="GO" id="GO:0016592">
    <property type="term" value="C:mediator complex"/>
    <property type="evidence" value="ECO:0007669"/>
    <property type="project" value="UniProtKB-UniRule"/>
</dbReference>
<dbReference type="GO" id="GO:0006357">
    <property type="term" value="P:regulation of transcription by RNA polymerase II"/>
    <property type="evidence" value="ECO:0007669"/>
    <property type="project" value="TreeGrafter"/>
</dbReference>
<dbReference type="AlphaFoldDB" id="A0A9W8HG43"/>
<protein>
    <recommendedName>
        <fullName evidence="3 8">Mediator of RNA polymerase II transcription subunit 21</fullName>
    </recommendedName>
</protein>
<organism evidence="10 11">
    <name type="scientific">Coemansia interrupta</name>
    <dbReference type="NCBI Taxonomy" id="1126814"/>
    <lineage>
        <taxon>Eukaryota</taxon>
        <taxon>Fungi</taxon>
        <taxon>Fungi incertae sedis</taxon>
        <taxon>Zoopagomycota</taxon>
        <taxon>Kickxellomycotina</taxon>
        <taxon>Kickxellomycetes</taxon>
        <taxon>Kickxellales</taxon>
        <taxon>Kickxellaceae</taxon>
        <taxon>Coemansia</taxon>
    </lineage>
</organism>
<comment type="caution">
    <text evidence="10">The sequence shown here is derived from an EMBL/GenBank/DDBJ whole genome shotgun (WGS) entry which is preliminary data.</text>
</comment>
<evidence type="ECO:0000256" key="1">
    <source>
        <dbReference type="ARBA" id="ARBA00004123"/>
    </source>
</evidence>
<reference evidence="10" key="1">
    <citation type="submission" date="2022-07" db="EMBL/GenBank/DDBJ databases">
        <title>Phylogenomic reconstructions and comparative analyses of Kickxellomycotina fungi.</title>
        <authorList>
            <person name="Reynolds N.K."/>
            <person name="Stajich J.E."/>
            <person name="Barry K."/>
            <person name="Grigoriev I.V."/>
            <person name="Crous P."/>
            <person name="Smith M.E."/>
        </authorList>
    </citation>
    <scope>NUCLEOTIDE SEQUENCE</scope>
    <source>
        <strain evidence="10">BCRC 34489</strain>
    </source>
</reference>
<dbReference type="SUPFAM" id="SSF140718">
    <property type="entry name" value="Mediator hinge subcomplex-like"/>
    <property type="match status" value="1"/>
</dbReference>
<dbReference type="Gene3D" id="6.10.280.10">
    <property type="entry name" value="Mediator complex, subunit Med21"/>
    <property type="match status" value="1"/>
</dbReference>
<comment type="similarity">
    <text evidence="2 8">Belongs to the Mediator complex subunit 21 family.</text>
</comment>
<evidence type="ECO:0000256" key="3">
    <source>
        <dbReference type="ARBA" id="ARBA00019691"/>
    </source>
</evidence>
<evidence type="ECO:0000256" key="5">
    <source>
        <dbReference type="ARBA" id="ARBA00023159"/>
    </source>
</evidence>
<proteinExistence type="inferred from homology"/>
<evidence type="ECO:0000256" key="6">
    <source>
        <dbReference type="ARBA" id="ARBA00023163"/>
    </source>
</evidence>
<accession>A0A9W8HG43</accession>
<dbReference type="GO" id="GO:0003712">
    <property type="term" value="F:transcription coregulator activity"/>
    <property type="evidence" value="ECO:0007669"/>
    <property type="project" value="TreeGrafter"/>
</dbReference>
<comment type="function">
    <text evidence="8">Component of the Mediator complex, a coactivator involved in the regulated transcription of nearly all RNA polymerase II-dependent genes. Mediator functions as a bridge to convey information from gene-specific regulatory proteins to the basal RNA polymerase II transcription machinery. Mediator is recruited to promoters by direct interactions with regulatory proteins and serves as a scaffold for the assembly of a functional preinitiation complex with RNA polymerase II and the general transcription factors.</text>
</comment>
<evidence type="ECO:0000256" key="9">
    <source>
        <dbReference type="SAM" id="Coils"/>
    </source>
</evidence>
<evidence type="ECO:0000256" key="7">
    <source>
        <dbReference type="ARBA" id="ARBA00023242"/>
    </source>
</evidence>
<dbReference type="OrthoDB" id="526653at2759"/>
<keyword evidence="11" id="KW-1185">Reference proteome</keyword>
<keyword evidence="5 8" id="KW-0010">Activator</keyword>
<evidence type="ECO:0000256" key="2">
    <source>
        <dbReference type="ARBA" id="ARBA00005770"/>
    </source>
</evidence>
<keyword evidence="4 8" id="KW-0805">Transcription regulation</keyword>
<gene>
    <name evidence="10" type="ORF">GGI15_003393</name>
</gene>
<dbReference type="EMBL" id="JANBUM010000232">
    <property type="protein sequence ID" value="KAJ2780862.1"/>
    <property type="molecule type" value="Genomic_DNA"/>
</dbReference>
<comment type="subcellular location">
    <subcellularLocation>
        <location evidence="1 8">Nucleus</location>
    </subcellularLocation>
</comment>